<evidence type="ECO:0000313" key="2">
    <source>
        <dbReference type="Proteomes" id="UP000821845"/>
    </source>
</evidence>
<evidence type="ECO:0000313" key="1">
    <source>
        <dbReference type="EMBL" id="KAH6927748.1"/>
    </source>
</evidence>
<sequence>MQVLDMETGKPLGPMNPGELVIRGGGLMRGYWGKLDDDYTDTQGWYKTGDVCYFDHDEWLYLVQRLSDSLYCRGSKISPAEIESTLLASPDVRDCVVVGLPHEEAGQVPHAIIVPERKSRHLGPDHYVKFVDANMPRALRLEGGVTLVDEIPRNKLGKFVRRNLVDWVLQKRNDGISE</sequence>
<keyword evidence="2" id="KW-1185">Reference proteome</keyword>
<dbReference type="EMBL" id="CM023486">
    <property type="protein sequence ID" value="KAH6927748.1"/>
    <property type="molecule type" value="Genomic_DNA"/>
</dbReference>
<gene>
    <name evidence="1" type="ORF">HPB50_007730</name>
</gene>
<name>A0ACB7RYP8_HYAAI</name>
<protein>
    <submittedName>
        <fullName evidence="1">Uncharacterized protein</fullName>
    </submittedName>
</protein>
<dbReference type="Proteomes" id="UP000821845">
    <property type="component" value="Chromosome 6"/>
</dbReference>
<comment type="caution">
    <text evidence="1">The sequence shown here is derived from an EMBL/GenBank/DDBJ whole genome shotgun (WGS) entry which is preliminary data.</text>
</comment>
<proteinExistence type="predicted"/>
<accession>A0ACB7RYP8</accession>
<organism evidence="1 2">
    <name type="scientific">Hyalomma asiaticum</name>
    <name type="common">Tick</name>
    <dbReference type="NCBI Taxonomy" id="266040"/>
    <lineage>
        <taxon>Eukaryota</taxon>
        <taxon>Metazoa</taxon>
        <taxon>Ecdysozoa</taxon>
        <taxon>Arthropoda</taxon>
        <taxon>Chelicerata</taxon>
        <taxon>Arachnida</taxon>
        <taxon>Acari</taxon>
        <taxon>Parasitiformes</taxon>
        <taxon>Ixodida</taxon>
        <taxon>Ixodoidea</taxon>
        <taxon>Ixodidae</taxon>
        <taxon>Hyalomminae</taxon>
        <taxon>Hyalomma</taxon>
    </lineage>
</organism>
<reference evidence="1" key="1">
    <citation type="submission" date="2020-05" db="EMBL/GenBank/DDBJ databases">
        <title>Large-scale comparative analyses of tick genomes elucidate their genetic diversity and vector capacities.</title>
        <authorList>
            <person name="Jia N."/>
            <person name="Wang J."/>
            <person name="Shi W."/>
            <person name="Du L."/>
            <person name="Sun Y."/>
            <person name="Zhan W."/>
            <person name="Jiang J."/>
            <person name="Wang Q."/>
            <person name="Zhang B."/>
            <person name="Ji P."/>
            <person name="Sakyi L.B."/>
            <person name="Cui X."/>
            <person name="Yuan T."/>
            <person name="Jiang B."/>
            <person name="Yang W."/>
            <person name="Lam T.T.-Y."/>
            <person name="Chang Q."/>
            <person name="Ding S."/>
            <person name="Wang X."/>
            <person name="Zhu J."/>
            <person name="Ruan X."/>
            <person name="Zhao L."/>
            <person name="Wei J."/>
            <person name="Que T."/>
            <person name="Du C."/>
            <person name="Cheng J."/>
            <person name="Dai P."/>
            <person name="Han X."/>
            <person name="Huang E."/>
            <person name="Gao Y."/>
            <person name="Liu J."/>
            <person name="Shao H."/>
            <person name="Ye R."/>
            <person name="Li L."/>
            <person name="Wei W."/>
            <person name="Wang X."/>
            <person name="Wang C."/>
            <person name="Yang T."/>
            <person name="Huo Q."/>
            <person name="Li W."/>
            <person name="Guo W."/>
            <person name="Chen H."/>
            <person name="Zhou L."/>
            <person name="Ni X."/>
            <person name="Tian J."/>
            <person name="Zhou Y."/>
            <person name="Sheng Y."/>
            <person name="Liu T."/>
            <person name="Pan Y."/>
            <person name="Xia L."/>
            <person name="Li J."/>
            <person name="Zhao F."/>
            <person name="Cao W."/>
        </authorList>
    </citation>
    <scope>NUCLEOTIDE SEQUENCE</scope>
    <source>
        <strain evidence="1">Hyas-2018</strain>
    </source>
</reference>